<organism evidence="2 3">
    <name type="scientific">Actinomadura macrotermitis</name>
    <dbReference type="NCBI Taxonomy" id="2585200"/>
    <lineage>
        <taxon>Bacteria</taxon>
        <taxon>Bacillati</taxon>
        <taxon>Actinomycetota</taxon>
        <taxon>Actinomycetes</taxon>
        <taxon>Streptosporangiales</taxon>
        <taxon>Thermomonosporaceae</taxon>
        <taxon>Actinomadura</taxon>
    </lineage>
</organism>
<name>A0A7K0BUQ3_9ACTN</name>
<sequence>MAEGALYGHCTLKIRNVILLVVGGALLAGAVLAWKTAGSRPRAGVGVLAATALVPLAAAAAGGTGWTAALVTAAAFLIAMSLPVILLAVKHDDGALYLSMIALFAAGAVAFFSGVAVHMAAPERPAGTRDRLVFTTEPVTPVNPRGADRVRAAATALLKADAAGDAAGVWNLWTTAGQRLMSQKAYTRLLKRCRPLHQGAPYTITSVRVKGDTATVRTVQAGTRRLRRFALEQGEWRLVLAKKDARDYRLGVKRLVAKRKNLGLCAA</sequence>
<comment type="caution">
    <text evidence="2">The sequence shown here is derived from an EMBL/GenBank/DDBJ whole genome shotgun (WGS) entry which is preliminary data.</text>
</comment>
<accession>A0A7K0BUQ3</accession>
<protein>
    <submittedName>
        <fullName evidence="2">Uncharacterized protein</fullName>
    </submittedName>
</protein>
<dbReference type="EMBL" id="WEGH01000002">
    <property type="protein sequence ID" value="MQY04919.1"/>
    <property type="molecule type" value="Genomic_DNA"/>
</dbReference>
<feature type="transmembrane region" description="Helical" evidence="1">
    <location>
        <begin position="68"/>
        <end position="89"/>
    </location>
</feature>
<reference evidence="2 3" key="1">
    <citation type="submission" date="2019-10" db="EMBL/GenBank/DDBJ databases">
        <title>Actinomadura rubteroloni sp. nov. and Actinomadura macrotermitis sp. nov., isolated from the gut of fungus growing-termite Macrotermes natalensis.</title>
        <authorList>
            <person name="Benndorf R."/>
            <person name="Martin K."/>
            <person name="Kuefner M."/>
            <person name="De Beer W."/>
            <person name="Kaster A.-K."/>
            <person name="Vollmers J."/>
            <person name="Poulsen M."/>
            <person name="Beemelmanns C."/>
        </authorList>
    </citation>
    <scope>NUCLEOTIDE SEQUENCE [LARGE SCALE GENOMIC DNA]</scope>
    <source>
        <strain evidence="2 3">RB68</strain>
    </source>
</reference>
<keyword evidence="1" id="KW-0472">Membrane</keyword>
<dbReference type="InterPro" id="IPR032710">
    <property type="entry name" value="NTF2-like_dom_sf"/>
</dbReference>
<keyword evidence="3" id="KW-1185">Reference proteome</keyword>
<evidence type="ECO:0000313" key="3">
    <source>
        <dbReference type="Proteomes" id="UP000487268"/>
    </source>
</evidence>
<keyword evidence="1" id="KW-0812">Transmembrane</keyword>
<keyword evidence="1" id="KW-1133">Transmembrane helix</keyword>
<evidence type="ECO:0000313" key="2">
    <source>
        <dbReference type="EMBL" id="MQY04919.1"/>
    </source>
</evidence>
<feature type="transmembrane region" description="Helical" evidence="1">
    <location>
        <begin position="43"/>
        <end position="61"/>
    </location>
</feature>
<gene>
    <name evidence="2" type="ORF">ACRB68_29820</name>
</gene>
<feature type="transmembrane region" description="Helical" evidence="1">
    <location>
        <begin position="95"/>
        <end position="121"/>
    </location>
</feature>
<proteinExistence type="predicted"/>
<dbReference type="SUPFAM" id="SSF54427">
    <property type="entry name" value="NTF2-like"/>
    <property type="match status" value="1"/>
</dbReference>
<dbReference type="AlphaFoldDB" id="A0A7K0BUQ3"/>
<evidence type="ECO:0000256" key="1">
    <source>
        <dbReference type="SAM" id="Phobius"/>
    </source>
</evidence>
<dbReference type="Proteomes" id="UP000487268">
    <property type="component" value="Unassembled WGS sequence"/>
</dbReference>